<evidence type="ECO:0000313" key="1">
    <source>
        <dbReference type="EMBL" id="AUM62900.1"/>
    </source>
</evidence>
<name>A0A2K9LV46_SPISQ</name>
<protein>
    <recommendedName>
        <fullName evidence="3">Metallothionein</fullName>
    </recommendedName>
</protein>
<proteinExistence type="predicted"/>
<dbReference type="AlphaFoldDB" id="A0A2K9LV46"/>
<evidence type="ECO:0008006" key="3">
    <source>
        <dbReference type="Google" id="ProtNLM"/>
    </source>
</evidence>
<dbReference type="KEGG" id="smoo:SMONO_v1c06510"/>
<reference evidence="1 2" key="1">
    <citation type="submission" date="2017-12" db="EMBL/GenBank/DDBJ databases">
        <title>Complete genome sequence of Spiroplasma monobiae MQ-1 (ATCC 33825).</title>
        <authorList>
            <person name="Tsai Y.-M."/>
            <person name="Lo W.-S."/>
            <person name="Wu P.-S."/>
            <person name="Cho S.-T."/>
            <person name="Kuo C.-H."/>
        </authorList>
    </citation>
    <scope>NUCLEOTIDE SEQUENCE [LARGE SCALE GENOMIC DNA]</scope>
    <source>
        <strain evidence="1 2">MQ-1</strain>
    </source>
</reference>
<organism evidence="1 2">
    <name type="scientific">Spiroplasma monobiae MQ-1</name>
    <dbReference type="NCBI Taxonomy" id="1336748"/>
    <lineage>
        <taxon>Bacteria</taxon>
        <taxon>Bacillati</taxon>
        <taxon>Mycoplasmatota</taxon>
        <taxon>Mollicutes</taxon>
        <taxon>Entomoplasmatales</taxon>
        <taxon>Spiroplasmataceae</taxon>
        <taxon>Spiroplasma</taxon>
    </lineage>
</organism>
<dbReference type="RefSeq" id="WP_101780945.1">
    <property type="nucleotide sequence ID" value="NZ_CP025543.1"/>
</dbReference>
<keyword evidence="2" id="KW-1185">Reference proteome</keyword>
<sequence>MPLPKQSNQSSSDVCCPGGAHNCYTCRVCSGSFHGCQSCLKCIGCQVCMSKQCPCCDKGSARQQENKAKYKK</sequence>
<dbReference type="EMBL" id="CP025543">
    <property type="protein sequence ID" value="AUM62900.1"/>
    <property type="molecule type" value="Genomic_DNA"/>
</dbReference>
<dbReference type="Proteomes" id="UP000234790">
    <property type="component" value="Chromosome"/>
</dbReference>
<dbReference type="OrthoDB" id="389682at2"/>
<gene>
    <name evidence="1" type="ORF">SMONO_v1c06510</name>
</gene>
<evidence type="ECO:0000313" key="2">
    <source>
        <dbReference type="Proteomes" id="UP000234790"/>
    </source>
</evidence>
<accession>A0A2K9LV46</accession>